<dbReference type="Pfam" id="PF00023">
    <property type="entry name" value="Ank"/>
    <property type="match status" value="1"/>
</dbReference>
<feature type="repeat" description="ANK" evidence="6">
    <location>
        <begin position="149"/>
        <end position="171"/>
    </location>
</feature>
<dbReference type="GO" id="GO:0006508">
    <property type="term" value="P:proteolysis"/>
    <property type="evidence" value="ECO:0007669"/>
    <property type="project" value="UniProtKB-KW"/>
</dbReference>
<dbReference type="SUPFAM" id="SSF49785">
    <property type="entry name" value="Galactose-binding domain-like"/>
    <property type="match status" value="1"/>
</dbReference>
<evidence type="ECO:0000256" key="2">
    <source>
        <dbReference type="ARBA" id="ARBA00022737"/>
    </source>
</evidence>
<feature type="active site" description="Charge relay system" evidence="7">
    <location>
        <position position="805"/>
    </location>
</feature>
<feature type="repeat" description="ANK" evidence="6">
    <location>
        <begin position="439"/>
        <end position="471"/>
    </location>
</feature>
<dbReference type="InterPro" id="IPR002110">
    <property type="entry name" value="Ankyrin_rpt"/>
</dbReference>
<dbReference type="GO" id="GO:0004252">
    <property type="term" value="F:serine-type endopeptidase activity"/>
    <property type="evidence" value="ECO:0007669"/>
    <property type="project" value="UniProtKB-UniRule"/>
</dbReference>
<dbReference type="InterPro" id="IPR036852">
    <property type="entry name" value="Peptidase_S8/S53_dom_sf"/>
</dbReference>
<feature type="active site" description="Charge relay system" evidence="7">
    <location>
        <position position="773"/>
    </location>
</feature>
<keyword evidence="4 7" id="KW-0720">Serine protease</keyword>
<dbReference type="Gene3D" id="3.40.50.200">
    <property type="entry name" value="Peptidase S8/S53 domain"/>
    <property type="match status" value="1"/>
</dbReference>
<evidence type="ECO:0000259" key="9">
    <source>
        <dbReference type="Pfam" id="PF00082"/>
    </source>
</evidence>
<dbReference type="PROSITE" id="PS50297">
    <property type="entry name" value="ANK_REP_REGION"/>
    <property type="match status" value="6"/>
</dbReference>
<dbReference type="PRINTS" id="PR01415">
    <property type="entry name" value="ANKYRIN"/>
</dbReference>
<protein>
    <recommendedName>
        <fullName evidence="9">Peptidase S8/S53 domain-containing protein</fullName>
    </recommendedName>
</protein>
<keyword evidence="5 6" id="KW-0040">ANK repeat</keyword>
<dbReference type="PROSITE" id="PS00138">
    <property type="entry name" value="SUBTILASE_SER"/>
    <property type="match status" value="1"/>
</dbReference>
<feature type="repeat" description="ANK" evidence="6">
    <location>
        <begin position="82"/>
        <end position="114"/>
    </location>
</feature>
<feature type="region of interest" description="Disordered" evidence="8">
    <location>
        <begin position="256"/>
        <end position="291"/>
    </location>
</feature>
<evidence type="ECO:0000256" key="1">
    <source>
        <dbReference type="ARBA" id="ARBA00022670"/>
    </source>
</evidence>
<evidence type="ECO:0000256" key="4">
    <source>
        <dbReference type="ARBA" id="ARBA00022825"/>
    </source>
</evidence>
<feature type="repeat" description="ANK" evidence="6">
    <location>
        <begin position="49"/>
        <end position="81"/>
    </location>
</feature>
<dbReference type="Pfam" id="PF00082">
    <property type="entry name" value="Peptidase_S8"/>
    <property type="match status" value="1"/>
</dbReference>
<dbReference type="InterPro" id="IPR008979">
    <property type="entry name" value="Galactose-bd-like_sf"/>
</dbReference>
<keyword evidence="3 7" id="KW-0378">Hydrolase</keyword>
<evidence type="ECO:0000256" key="8">
    <source>
        <dbReference type="SAM" id="MobiDB-lite"/>
    </source>
</evidence>
<evidence type="ECO:0000313" key="10">
    <source>
        <dbReference type="EMBL" id="KAK6358099.1"/>
    </source>
</evidence>
<comment type="caution">
    <text evidence="10">The sequence shown here is derived from an EMBL/GenBank/DDBJ whole genome shotgun (WGS) entry which is preliminary data.</text>
</comment>
<dbReference type="InterPro" id="IPR036770">
    <property type="entry name" value="Ankyrin_rpt-contain_sf"/>
</dbReference>
<dbReference type="SMART" id="SM00248">
    <property type="entry name" value="ANK"/>
    <property type="match status" value="8"/>
</dbReference>
<evidence type="ECO:0000256" key="6">
    <source>
        <dbReference type="PROSITE-ProRule" id="PRU00023"/>
    </source>
</evidence>
<comment type="similarity">
    <text evidence="7">Belongs to the peptidase S8 family.</text>
</comment>
<feature type="domain" description="Peptidase S8/S53" evidence="9">
    <location>
        <begin position="764"/>
        <end position="1034"/>
    </location>
</feature>
<dbReference type="PANTHER" id="PTHR24198">
    <property type="entry name" value="ANKYRIN REPEAT AND PROTEIN KINASE DOMAIN-CONTAINING PROTEIN"/>
    <property type="match status" value="1"/>
</dbReference>
<evidence type="ECO:0000256" key="3">
    <source>
        <dbReference type="ARBA" id="ARBA00022801"/>
    </source>
</evidence>
<feature type="repeat" description="ANK" evidence="6">
    <location>
        <begin position="16"/>
        <end position="48"/>
    </location>
</feature>
<dbReference type="InterPro" id="IPR034058">
    <property type="entry name" value="TagA/B/C/D_pept_dom"/>
</dbReference>
<dbReference type="PROSITE" id="PS50088">
    <property type="entry name" value="ANK_REPEAT"/>
    <property type="match status" value="6"/>
</dbReference>
<dbReference type="InterPro" id="IPR015500">
    <property type="entry name" value="Peptidase_S8_subtilisin-rel"/>
</dbReference>
<dbReference type="PROSITE" id="PS51892">
    <property type="entry name" value="SUBTILASE"/>
    <property type="match status" value="1"/>
</dbReference>
<dbReference type="AlphaFoldDB" id="A0AAV9VA62"/>
<proteinExistence type="inferred from homology"/>
<dbReference type="Gene3D" id="1.25.40.20">
    <property type="entry name" value="Ankyrin repeat-containing domain"/>
    <property type="match status" value="4"/>
</dbReference>
<keyword evidence="1 7" id="KW-0645">Protease</keyword>
<feature type="repeat" description="ANK" evidence="6">
    <location>
        <begin position="115"/>
        <end position="147"/>
    </location>
</feature>
<dbReference type="Proteomes" id="UP001373714">
    <property type="component" value="Unassembled WGS sequence"/>
</dbReference>
<feature type="compositionally biased region" description="Basic and acidic residues" evidence="8">
    <location>
        <begin position="272"/>
        <end position="283"/>
    </location>
</feature>
<dbReference type="SUPFAM" id="SSF52743">
    <property type="entry name" value="Subtilisin-like"/>
    <property type="match status" value="1"/>
</dbReference>
<keyword evidence="2" id="KW-0677">Repeat</keyword>
<gene>
    <name evidence="10" type="ORF">TWF730_007454</name>
</gene>
<feature type="active site" description="Charge relay system" evidence="7">
    <location>
        <position position="997"/>
    </location>
</feature>
<dbReference type="PRINTS" id="PR00723">
    <property type="entry name" value="SUBTILISIN"/>
</dbReference>
<keyword evidence="11" id="KW-1185">Reference proteome</keyword>
<evidence type="ECO:0000313" key="11">
    <source>
        <dbReference type="Proteomes" id="UP001373714"/>
    </source>
</evidence>
<evidence type="ECO:0000256" key="7">
    <source>
        <dbReference type="PROSITE-ProRule" id="PRU01240"/>
    </source>
</evidence>
<dbReference type="InterPro" id="IPR000209">
    <property type="entry name" value="Peptidase_S8/S53_dom"/>
</dbReference>
<dbReference type="PROSITE" id="PS00137">
    <property type="entry name" value="SUBTILASE_HIS"/>
    <property type="match status" value="1"/>
</dbReference>
<dbReference type="EMBL" id="JAVHNS010000004">
    <property type="protein sequence ID" value="KAK6358099.1"/>
    <property type="molecule type" value="Genomic_DNA"/>
</dbReference>
<dbReference type="Pfam" id="PF12796">
    <property type="entry name" value="Ank_2"/>
    <property type="match status" value="3"/>
</dbReference>
<reference evidence="10 11" key="1">
    <citation type="submission" date="2019-10" db="EMBL/GenBank/DDBJ databases">
        <authorList>
            <person name="Palmer J.M."/>
        </authorList>
    </citation>
    <scope>NUCLEOTIDE SEQUENCE [LARGE SCALE GENOMIC DNA]</scope>
    <source>
        <strain evidence="10 11">TWF730</strain>
    </source>
</reference>
<dbReference type="PANTHER" id="PTHR24198:SF165">
    <property type="entry name" value="ANKYRIN REPEAT-CONTAINING PROTEIN-RELATED"/>
    <property type="match status" value="1"/>
</dbReference>
<organism evidence="10 11">
    <name type="scientific">Orbilia blumenaviensis</name>
    <dbReference type="NCBI Taxonomy" id="1796055"/>
    <lineage>
        <taxon>Eukaryota</taxon>
        <taxon>Fungi</taxon>
        <taxon>Dikarya</taxon>
        <taxon>Ascomycota</taxon>
        <taxon>Pezizomycotina</taxon>
        <taxon>Orbiliomycetes</taxon>
        <taxon>Orbiliales</taxon>
        <taxon>Orbiliaceae</taxon>
        <taxon>Orbilia</taxon>
    </lineage>
</organism>
<evidence type="ECO:0000256" key="5">
    <source>
        <dbReference type="ARBA" id="ARBA00023043"/>
    </source>
</evidence>
<sequence length="1173" mass="132307">MSRLTNKAAINAQNHEGQTPLHLAVKNGHIDAVRTLIMLNADIRMKDDHGQRPMHLAVKEQRVEIVKMLSELEIDILAKDNNGQTPLHLAAANGNSDIRENLIKHGANIEAKDNHGRTPLHIAAAHGQSTFIKAMKSEVQDIASMNDFHGQTPLQIAMEKNHWDTVNILLELAKKDKRDDGRLPLHLAAQIGCSEIGRELIDLELNEAVSSYLERANRRDNDLYSLYGGRAGLWRSQTKWEVVSRKDEERQYKEQQYKEQEYEEQEYEEQQYEIKEEEQRGEEPKEEEQGEIPNYILETQGRKIALNLTGRIRGRFPEYRWDGYQETVEGLLRRFYSDISSMSDENIASIYESIYLGVYYVKNKPYDGTFDKQIGDLLKTEASSGSKQASIGSLVVSAINGFSSNRSRHIEEGVGMVLFLMLKQDPGTIGSIIDVGDKMKQTPQHLAAANGHAQFLEMLSEYKANFDVQDQEYRTPLSRAIENGQIETVIKMIKNNNIFPDHENRKRDLLIKLVQKKKELKELPKPMFPIIINGNALNEETRPKLDASETNYILIQSQMRLSPSNIEILTTNNVEIQHYVSECTYLCLYQSTETNRKKDLSPIRRIYPIVYVDIYRQDFKITPGLKKAKGIPGCIVDVCVNFHDDAAEKGLRELVGIKELGLDLKGIVQSPGLRRINLKEETEASSEVEVVSETATLRKIEVIEEKARLRIESQHLDMIAEIDEVRFIEEVGKIKFYNDRSRVAIGIDTQPGVGPGPFLYDFQGQGQVIAIADTGVDHYHPAFQNRIRGIDEPLGPMGPGDSDGHGTHVCGSALGDAYARNGIRVRGTAPEATLVMQKLNLESIPLGIATQLFKPPYTYDNARVHSNSWGSDLRFPATGVYYTGRARDIDQFVYYHQDMVICWAAGNSGEEQVMIEAIAKNCITIGASEYRGGVRDTAEYSSGDIYGLLPNDQGYRRQKLDVIAPGTGILSARSSDCDLSQNAPDYGEDWCYLDGTSMATPFVAGCAAVLIQATIGMGYRPTAALTKALLINGTEIISSRIPDGGSGYGQINLRRSMYMARRRWGAGFEQGMVSLSQKIYSFEIPIEHPCDTIRVTLAWSDPPSYDLRNHLRLELWHGDHEQRSEARYNNVQMIIWQGFFDKDITVCVMPLQQLDFRYSRQPFAVVWLLQLAS</sequence>
<dbReference type="InterPro" id="IPR023828">
    <property type="entry name" value="Peptidase_S8_Ser-AS"/>
</dbReference>
<dbReference type="SUPFAM" id="SSF48403">
    <property type="entry name" value="Ankyrin repeat"/>
    <property type="match status" value="2"/>
</dbReference>
<dbReference type="InterPro" id="IPR022398">
    <property type="entry name" value="Peptidase_S8_His-AS"/>
</dbReference>
<dbReference type="CDD" id="cd04842">
    <property type="entry name" value="Peptidases_S8_Kp43_protease"/>
    <property type="match status" value="1"/>
</dbReference>
<accession>A0AAV9VA62</accession>
<feature type="compositionally biased region" description="Acidic residues" evidence="8">
    <location>
        <begin position="261"/>
        <end position="271"/>
    </location>
</feature>
<name>A0AAV9VA62_9PEZI</name>